<dbReference type="InterPro" id="IPR020846">
    <property type="entry name" value="MFS_dom"/>
</dbReference>
<protein>
    <submittedName>
        <fullName evidence="8">Predicted arabinose efflux permease, MFS family</fullName>
    </submittedName>
</protein>
<evidence type="ECO:0000256" key="2">
    <source>
        <dbReference type="ARBA" id="ARBA00022448"/>
    </source>
</evidence>
<dbReference type="Gene3D" id="1.20.1250.20">
    <property type="entry name" value="MFS general substrate transporter like domains"/>
    <property type="match status" value="1"/>
</dbReference>
<feature type="transmembrane region" description="Helical" evidence="6">
    <location>
        <begin position="12"/>
        <end position="31"/>
    </location>
</feature>
<dbReference type="GO" id="GO:0022857">
    <property type="term" value="F:transmembrane transporter activity"/>
    <property type="evidence" value="ECO:0007669"/>
    <property type="project" value="InterPro"/>
</dbReference>
<organism evidence="8 9">
    <name type="scientific">Alkaliphilus peptidifermentans DSM 18978</name>
    <dbReference type="NCBI Taxonomy" id="1120976"/>
    <lineage>
        <taxon>Bacteria</taxon>
        <taxon>Bacillati</taxon>
        <taxon>Bacillota</taxon>
        <taxon>Clostridia</taxon>
        <taxon>Peptostreptococcales</taxon>
        <taxon>Natronincolaceae</taxon>
        <taxon>Alkaliphilus</taxon>
    </lineage>
</organism>
<dbReference type="PROSITE" id="PS50850">
    <property type="entry name" value="MFS"/>
    <property type="match status" value="1"/>
</dbReference>
<keyword evidence="9" id="KW-1185">Reference proteome</keyword>
<dbReference type="PANTHER" id="PTHR23530:SF1">
    <property type="entry name" value="PERMEASE, MAJOR FACILITATOR SUPERFAMILY-RELATED"/>
    <property type="match status" value="1"/>
</dbReference>
<dbReference type="GO" id="GO:0005886">
    <property type="term" value="C:plasma membrane"/>
    <property type="evidence" value="ECO:0007669"/>
    <property type="project" value="UniProtKB-SubCell"/>
</dbReference>
<gene>
    <name evidence="8" type="ORF">SAMN03080606_00633</name>
</gene>
<dbReference type="Proteomes" id="UP000198636">
    <property type="component" value="Unassembled WGS sequence"/>
</dbReference>
<feature type="transmembrane region" description="Helical" evidence="6">
    <location>
        <begin position="366"/>
        <end position="383"/>
    </location>
</feature>
<name>A0A1G5CE83_9FIRM</name>
<feature type="domain" description="Major facilitator superfamily (MFS) profile" evidence="7">
    <location>
        <begin position="1"/>
        <end position="388"/>
    </location>
</feature>
<dbReference type="AlphaFoldDB" id="A0A1G5CE83"/>
<feature type="transmembrane region" description="Helical" evidence="6">
    <location>
        <begin position="282"/>
        <end position="305"/>
    </location>
</feature>
<keyword evidence="4 6" id="KW-1133">Transmembrane helix</keyword>
<dbReference type="RefSeq" id="WP_091539865.1">
    <property type="nucleotide sequence ID" value="NZ_FMUS01000003.1"/>
</dbReference>
<evidence type="ECO:0000256" key="5">
    <source>
        <dbReference type="ARBA" id="ARBA00023136"/>
    </source>
</evidence>
<evidence type="ECO:0000256" key="4">
    <source>
        <dbReference type="ARBA" id="ARBA00022989"/>
    </source>
</evidence>
<feature type="transmembrane region" description="Helical" evidence="6">
    <location>
        <begin position="333"/>
        <end position="354"/>
    </location>
</feature>
<accession>A0A1G5CE83</accession>
<dbReference type="OrthoDB" id="9816124at2"/>
<keyword evidence="3 6" id="KW-0812">Transmembrane</keyword>
<evidence type="ECO:0000256" key="6">
    <source>
        <dbReference type="SAM" id="Phobius"/>
    </source>
</evidence>
<feature type="transmembrane region" description="Helical" evidence="6">
    <location>
        <begin position="214"/>
        <end position="232"/>
    </location>
</feature>
<reference evidence="8 9" key="1">
    <citation type="submission" date="2016-10" db="EMBL/GenBank/DDBJ databases">
        <authorList>
            <person name="de Groot N.N."/>
        </authorList>
    </citation>
    <scope>NUCLEOTIDE SEQUENCE [LARGE SCALE GENOMIC DNA]</scope>
    <source>
        <strain evidence="8 9">DSM 18978</strain>
    </source>
</reference>
<dbReference type="SUPFAM" id="SSF103473">
    <property type="entry name" value="MFS general substrate transporter"/>
    <property type="match status" value="1"/>
</dbReference>
<evidence type="ECO:0000256" key="3">
    <source>
        <dbReference type="ARBA" id="ARBA00022692"/>
    </source>
</evidence>
<feature type="transmembrane region" description="Helical" evidence="6">
    <location>
        <begin position="161"/>
        <end position="180"/>
    </location>
</feature>
<evidence type="ECO:0000259" key="7">
    <source>
        <dbReference type="PROSITE" id="PS50850"/>
    </source>
</evidence>
<keyword evidence="2" id="KW-0813">Transport</keyword>
<sequence>MNLERNIKTYYFYSTFTELLILGPIIVLYLISKGLSFTEIMLLQSIAAFAVVLFEVPTGAIADRYSRKLSVIIGLALWVVSLTMYIVGSSFLTFAIAEVIFSIGICFKSGADNAIIYDSLKLLRKESEYQRIEGAARSLALYAQAIGSVIAGFVYEKNIYLPLMISIGFVILTIFITIFFKEPPIHNKKNTRVKYLKQIIESGKYVLTHEKLKAIVLFSMVFFAFYRTGFWFFQPYMESVNIPVKYFGVIFMIFNFVAAFASKQSHVFMEKTKPRTLVSMALLLIVSFILLGLIKMWIGVAAILLQQAARGFYRPIITKYLNKHIPTDKRATILSFHSLGTNIAAAITLPLMGILKDSRDIHSTHLITAVSMIILTAVATVYMNSRLNVNKEKAPIELLKS</sequence>
<feature type="transmembrane region" description="Helical" evidence="6">
    <location>
        <begin position="94"/>
        <end position="117"/>
    </location>
</feature>
<evidence type="ECO:0000313" key="9">
    <source>
        <dbReference type="Proteomes" id="UP000198636"/>
    </source>
</evidence>
<dbReference type="Pfam" id="PF07690">
    <property type="entry name" value="MFS_1"/>
    <property type="match status" value="1"/>
</dbReference>
<dbReference type="InterPro" id="IPR036259">
    <property type="entry name" value="MFS_trans_sf"/>
</dbReference>
<feature type="transmembrane region" description="Helical" evidence="6">
    <location>
        <begin position="69"/>
        <end position="88"/>
    </location>
</feature>
<feature type="transmembrane region" description="Helical" evidence="6">
    <location>
        <begin position="37"/>
        <end position="57"/>
    </location>
</feature>
<proteinExistence type="predicted"/>
<dbReference type="EMBL" id="FMUS01000003">
    <property type="protein sequence ID" value="SCY00614.1"/>
    <property type="molecule type" value="Genomic_DNA"/>
</dbReference>
<comment type="subcellular location">
    <subcellularLocation>
        <location evidence="1">Cell membrane</location>
        <topology evidence="1">Multi-pass membrane protein</topology>
    </subcellularLocation>
</comment>
<evidence type="ECO:0000313" key="8">
    <source>
        <dbReference type="EMBL" id="SCY00614.1"/>
    </source>
</evidence>
<dbReference type="InterPro" id="IPR053160">
    <property type="entry name" value="MFS_DHA3_Transporter"/>
</dbReference>
<evidence type="ECO:0000256" key="1">
    <source>
        <dbReference type="ARBA" id="ARBA00004651"/>
    </source>
</evidence>
<keyword evidence="5 6" id="KW-0472">Membrane</keyword>
<dbReference type="InterPro" id="IPR011701">
    <property type="entry name" value="MFS"/>
</dbReference>
<dbReference type="PANTHER" id="PTHR23530">
    <property type="entry name" value="TRANSPORT PROTEIN-RELATED"/>
    <property type="match status" value="1"/>
</dbReference>
<feature type="transmembrane region" description="Helical" evidence="6">
    <location>
        <begin position="244"/>
        <end position="261"/>
    </location>
</feature>
<dbReference type="STRING" id="1120976.SAMN03080606_00633"/>